<accession>A0A3P3DMW6</accession>
<gene>
    <name evidence="2" type="ORF">EG244_08485</name>
</gene>
<dbReference type="CDD" id="cd06532">
    <property type="entry name" value="Glyco_transf_25"/>
    <property type="match status" value="1"/>
</dbReference>
<comment type="caution">
    <text evidence="2">The sequence shown here is derived from an EMBL/GenBank/DDBJ whole genome shotgun (WGS) entry which is preliminary data.</text>
</comment>
<evidence type="ECO:0000313" key="2">
    <source>
        <dbReference type="EMBL" id="RRH75511.1"/>
    </source>
</evidence>
<dbReference type="AlphaFoldDB" id="A0A3P3DMW6"/>
<proteinExistence type="predicted"/>
<sequence>MAILTLVINLDRSTDRLDALKVQFSRAGRNFRRFAAIAPDVIDTHPEFDNHRFRSLHNRPIRRGELGCALSHKRCLEIFLASDEEHCLVFEDDVCFDDQTFPAIEATLAWLEAHPGQRWHCINLSSPYPKRYRNIADIAGRRLRRSFQFPILMSAILWNREGAAEFLRDLNEQKLHRPVDDQLRYLMSRSGLGLSFDMPPVGLTYVTSVIGPEGAADRGTRNGWYDLKRRLPLYGWALWNTVRS</sequence>
<dbReference type="EMBL" id="RRAZ01000010">
    <property type="protein sequence ID" value="RRH75511.1"/>
    <property type="molecule type" value="Genomic_DNA"/>
</dbReference>
<evidence type="ECO:0000313" key="3">
    <source>
        <dbReference type="Proteomes" id="UP000282125"/>
    </source>
</evidence>
<evidence type="ECO:0000259" key="1">
    <source>
        <dbReference type="Pfam" id="PF01755"/>
    </source>
</evidence>
<dbReference type="Pfam" id="PF01755">
    <property type="entry name" value="Glyco_transf_25"/>
    <property type="match status" value="1"/>
</dbReference>
<dbReference type="Proteomes" id="UP000282125">
    <property type="component" value="Unassembled WGS sequence"/>
</dbReference>
<dbReference type="GO" id="GO:0016740">
    <property type="term" value="F:transferase activity"/>
    <property type="evidence" value="ECO:0007669"/>
    <property type="project" value="UniProtKB-KW"/>
</dbReference>
<dbReference type="InterPro" id="IPR002654">
    <property type="entry name" value="Glyco_trans_25"/>
</dbReference>
<name>A0A3P3DMW6_9RHOB</name>
<protein>
    <submittedName>
        <fullName evidence="2">Glycosyltransferase family 25 protein</fullName>
    </submittedName>
</protein>
<keyword evidence="3" id="KW-1185">Reference proteome</keyword>
<feature type="domain" description="Glycosyl transferase family 25" evidence="1">
    <location>
        <begin position="5"/>
        <end position="99"/>
    </location>
</feature>
<reference evidence="2 3" key="1">
    <citation type="submission" date="2018-11" db="EMBL/GenBank/DDBJ databases">
        <title>Gemmobacter sp. nov., YIM 102744-1 draft genome.</title>
        <authorList>
            <person name="Li G."/>
            <person name="Jiang Y."/>
        </authorList>
    </citation>
    <scope>NUCLEOTIDE SEQUENCE [LARGE SCALE GENOMIC DNA]</scope>
    <source>
        <strain evidence="2 3">YIM 102744-1</strain>
    </source>
</reference>
<organism evidence="2 3">
    <name type="scientific">Falsigemmobacter faecalis</name>
    <dbReference type="NCBI Taxonomy" id="2488730"/>
    <lineage>
        <taxon>Bacteria</taxon>
        <taxon>Pseudomonadati</taxon>
        <taxon>Pseudomonadota</taxon>
        <taxon>Alphaproteobacteria</taxon>
        <taxon>Rhodobacterales</taxon>
        <taxon>Paracoccaceae</taxon>
        <taxon>Falsigemmobacter</taxon>
    </lineage>
</organism>
<keyword evidence="2" id="KW-0808">Transferase</keyword>